<dbReference type="GO" id="GO:0052717">
    <property type="term" value="F:tRNA-specific adenosine-34 deaminase activity"/>
    <property type="evidence" value="ECO:0007669"/>
    <property type="project" value="UniProtKB-EC"/>
</dbReference>
<dbReference type="GO" id="GO:0005737">
    <property type="term" value="C:cytoplasm"/>
    <property type="evidence" value="ECO:0007669"/>
    <property type="project" value="TreeGrafter"/>
</dbReference>
<evidence type="ECO:0000256" key="1">
    <source>
        <dbReference type="ARBA" id="ARBA00022694"/>
    </source>
</evidence>
<evidence type="ECO:0000256" key="3">
    <source>
        <dbReference type="SAM" id="MobiDB-lite"/>
    </source>
</evidence>
<keyword evidence="1" id="KW-0819">tRNA processing</keyword>
<evidence type="ECO:0000313" key="6">
    <source>
        <dbReference type="Proteomes" id="UP000239757"/>
    </source>
</evidence>
<dbReference type="SUPFAM" id="SSF53927">
    <property type="entry name" value="Cytidine deaminase-like"/>
    <property type="match status" value="1"/>
</dbReference>
<dbReference type="EMBL" id="KZ665793">
    <property type="protein sequence ID" value="PPR97810.1"/>
    <property type="molecule type" value="Genomic_DNA"/>
</dbReference>
<evidence type="ECO:0000259" key="4">
    <source>
        <dbReference type="PROSITE" id="PS51747"/>
    </source>
</evidence>
<proteinExistence type="inferred from homology"/>
<sequence length="352" mass="39504">MNKQQQQVIHIPPNPPVSPTHQPTEKVYAALIEPKHANTIIRRLNQIAPLQNLQHLKRIQKKQLQGGKPELYVVLCLASENETQSNRMPPDVEDIVNSYHLTPFITEIVNAAMIVDPLVGQIIASGCDEVCSWHMGTSKAKTETCDFKQLEGFTSHVDANITAKYITFLSNGSANNLQQCYKAVSCLNPWWFAQQSFHSSPCYCHLLRHASIVAIEASAARDRHLFPGFGHNEKSYGVDCNSSSSGSLAKRQRVDLENVKNRGEQDANTEGSNSLGRPYLCTGYDIYLIWEPCAMCAMALVHQRIRRIFYALPNPETGALGSVHRLQGEKSLNHHYAVFRVVMPELEFPVER</sequence>
<dbReference type="Gene3D" id="3.40.140.10">
    <property type="entry name" value="Cytidine Deaminase, domain 2"/>
    <property type="match status" value="1"/>
</dbReference>
<reference evidence="5 6" key="1">
    <citation type="submission" date="2015-01" db="EMBL/GenBank/DDBJ databases">
        <title>Genome of allotetraploid Gossypium barbadense reveals genomic plasticity and fiber elongation in cotton evolution.</title>
        <authorList>
            <person name="Chen X."/>
            <person name="Liu X."/>
            <person name="Zhao B."/>
            <person name="Zheng H."/>
            <person name="Hu Y."/>
            <person name="Lu G."/>
            <person name="Yang C."/>
            <person name="Chen J."/>
            <person name="Shan C."/>
            <person name="Zhang L."/>
            <person name="Zhou Y."/>
            <person name="Wang L."/>
            <person name="Guo W."/>
            <person name="Bai Y."/>
            <person name="Ruan J."/>
            <person name="Shangguan X."/>
            <person name="Mao Y."/>
            <person name="Jiang J."/>
            <person name="Zhu Y."/>
            <person name="Lei J."/>
            <person name="Kang H."/>
            <person name="Chen S."/>
            <person name="He X."/>
            <person name="Wang R."/>
            <person name="Wang Y."/>
            <person name="Chen J."/>
            <person name="Wang L."/>
            <person name="Yu S."/>
            <person name="Wang B."/>
            <person name="Wei J."/>
            <person name="Song S."/>
            <person name="Lu X."/>
            <person name="Gao Z."/>
            <person name="Gu W."/>
            <person name="Deng X."/>
            <person name="Ma D."/>
            <person name="Wang S."/>
            <person name="Liang W."/>
            <person name="Fang L."/>
            <person name="Cai C."/>
            <person name="Zhu X."/>
            <person name="Zhou B."/>
            <person name="Zhang Y."/>
            <person name="Chen Z."/>
            <person name="Xu S."/>
            <person name="Zhu R."/>
            <person name="Wang S."/>
            <person name="Zhang T."/>
            <person name="Zhao G."/>
        </authorList>
    </citation>
    <scope>NUCLEOTIDE SEQUENCE [LARGE SCALE GENOMIC DNA]</scope>
    <source>
        <strain evidence="6">cv. Xinhai21</strain>
        <tissue evidence="5">Leaf</tissue>
    </source>
</reference>
<feature type="domain" description="CMP/dCMP-type deaminase" evidence="4">
    <location>
        <begin position="221"/>
        <end position="323"/>
    </location>
</feature>
<dbReference type="InterPro" id="IPR002125">
    <property type="entry name" value="CMP_dCMP_dom"/>
</dbReference>
<dbReference type="Proteomes" id="UP000239757">
    <property type="component" value="Unassembled WGS sequence"/>
</dbReference>
<feature type="region of interest" description="Disordered" evidence="3">
    <location>
        <begin position="237"/>
        <end position="272"/>
    </location>
</feature>
<organism evidence="5 6">
    <name type="scientific">Gossypium barbadense</name>
    <name type="common">Sea Island cotton</name>
    <name type="synonym">Hibiscus barbadensis</name>
    <dbReference type="NCBI Taxonomy" id="3634"/>
    <lineage>
        <taxon>Eukaryota</taxon>
        <taxon>Viridiplantae</taxon>
        <taxon>Streptophyta</taxon>
        <taxon>Embryophyta</taxon>
        <taxon>Tracheophyta</taxon>
        <taxon>Spermatophyta</taxon>
        <taxon>Magnoliopsida</taxon>
        <taxon>eudicotyledons</taxon>
        <taxon>Gunneridae</taxon>
        <taxon>Pentapetalae</taxon>
        <taxon>rosids</taxon>
        <taxon>malvids</taxon>
        <taxon>Malvales</taxon>
        <taxon>Malvaceae</taxon>
        <taxon>Malvoideae</taxon>
        <taxon>Gossypium</taxon>
    </lineage>
</organism>
<name>A0A2P5X399_GOSBA</name>
<protein>
    <recommendedName>
        <fullName evidence="4">CMP/dCMP-type deaminase domain-containing protein</fullName>
    </recommendedName>
</protein>
<dbReference type="InterPro" id="IPR016193">
    <property type="entry name" value="Cytidine_deaminase-like"/>
</dbReference>
<accession>A0A2P5X399</accession>
<dbReference type="PROSITE" id="PS51747">
    <property type="entry name" value="CYT_DCMP_DEAMINASES_2"/>
    <property type="match status" value="1"/>
</dbReference>
<evidence type="ECO:0000256" key="2">
    <source>
        <dbReference type="ARBA" id="ARBA00038160"/>
    </source>
</evidence>
<gene>
    <name evidence="5" type="ORF">GOBAR_AA22852</name>
</gene>
<dbReference type="PANTHER" id="PTHR11079">
    <property type="entry name" value="CYTOSINE DEAMINASE FAMILY MEMBER"/>
    <property type="match status" value="1"/>
</dbReference>
<evidence type="ECO:0000313" key="5">
    <source>
        <dbReference type="EMBL" id="PPR97810.1"/>
    </source>
</evidence>
<comment type="similarity">
    <text evidence="2">Belongs to the cytidine and deoxycytidylate deaminase family. ADAT3 subfamily.</text>
</comment>
<feature type="region of interest" description="Disordered" evidence="3">
    <location>
        <begin position="1"/>
        <end position="22"/>
    </location>
</feature>
<dbReference type="GO" id="GO:0002100">
    <property type="term" value="P:tRNA wobble adenosine to inosine editing"/>
    <property type="evidence" value="ECO:0007669"/>
    <property type="project" value="InterPro"/>
</dbReference>
<dbReference type="AlphaFoldDB" id="A0A2P5X399"/>
<dbReference type="GO" id="GO:0005634">
    <property type="term" value="C:nucleus"/>
    <property type="evidence" value="ECO:0007669"/>
    <property type="project" value="TreeGrafter"/>
</dbReference>
<dbReference type="PANTHER" id="PTHR11079:SF156">
    <property type="entry name" value="INACTIVE TRNA-SPECIFIC ADENOSINE DEAMINASE-LIKE PROTEIN 3-RELATED"/>
    <property type="match status" value="1"/>
</dbReference>
<feature type="compositionally biased region" description="Basic and acidic residues" evidence="3">
    <location>
        <begin position="252"/>
        <end position="265"/>
    </location>
</feature>
<dbReference type="GO" id="GO:0046872">
    <property type="term" value="F:metal ion binding"/>
    <property type="evidence" value="ECO:0007669"/>
    <property type="project" value="UniProtKB-KW"/>
</dbReference>
<dbReference type="OrthoDB" id="3180714at2759"/>